<organism evidence="2">
    <name type="scientific">marine sediment metagenome</name>
    <dbReference type="NCBI Taxonomy" id="412755"/>
    <lineage>
        <taxon>unclassified sequences</taxon>
        <taxon>metagenomes</taxon>
        <taxon>ecological metagenomes</taxon>
    </lineage>
</organism>
<comment type="caution">
    <text evidence="2">The sequence shown here is derived from an EMBL/GenBank/DDBJ whole genome shotgun (WGS) entry which is preliminary data.</text>
</comment>
<dbReference type="SMART" id="SM00479">
    <property type="entry name" value="EXOIII"/>
    <property type="match status" value="1"/>
</dbReference>
<evidence type="ECO:0000259" key="1">
    <source>
        <dbReference type="SMART" id="SM00479"/>
    </source>
</evidence>
<reference evidence="2" key="1">
    <citation type="journal article" date="2015" name="Nature">
        <title>Complex archaea that bridge the gap between prokaryotes and eukaryotes.</title>
        <authorList>
            <person name="Spang A."/>
            <person name="Saw J.H."/>
            <person name="Jorgensen S.L."/>
            <person name="Zaremba-Niedzwiedzka K."/>
            <person name="Martijn J."/>
            <person name="Lind A.E."/>
            <person name="van Eijk R."/>
            <person name="Schleper C."/>
            <person name="Guy L."/>
            <person name="Ettema T.J."/>
        </authorList>
    </citation>
    <scope>NUCLEOTIDE SEQUENCE</scope>
</reference>
<dbReference type="InterPro" id="IPR012337">
    <property type="entry name" value="RNaseH-like_sf"/>
</dbReference>
<dbReference type="InterPro" id="IPR013520">
    <property type="entry name" value="Ribonucl_H"/>
</dbReference>
<dbReference type="AlphaFoldDB" id="A0A0F9P5P5"/>
<dbReference type="GO" id="GO:0003676">
    <property type="term" value="F:nucleic acid binding"/>
    <property type="evidence" value="ECO:0007669"/>
    <property type="project" value="InterPro"/>
</dbReference>
<proteinExistence type="predicted"/>
<feature type="domain" description="Exonuclease" evidence="1">
    <location>
        <begin position="5"/>
        <end position="189"/>
    </location>
</feature>
<dbReference type="EMBL" id="LAZR01005893">
    <property type="protein sequence ID" value="KKM96350.1"/>
    <property type="molecule type" value="Genomic_DNA"/>
</dbReference>
<name>A0A0F9P5P5_9ZZZZ</name>
<dbReference type="CDD" id="cd06127">
    <property type="entry name" value="DEDDh"/>
    <property type="match status" value="1"/>
</dbReference>
<dbReference type="InterPro" id="IPR036397">
    <property type="entry name" value="RNaseH_sf"/>
</dbReference>
<dbReference type="SUPFAM" id="SSF53098">
    <property type="entry name" value="Ribonuclease H-like"/>
    <property type="match status" value="1"/>
</dbReference>
<gene>
    <name evidence="2" type="ORF">LCGC14_1178940</name>
</gene>
<protein>
    <recommendedName>
        <fullName evidence="1">Exonuclease domain-containing protein</fullName>
    </recommendedName>
</protein>
<evidence type="ECO:0000313" key="2">
    <source>
        <dbReference type="EMBL" id="KKM96350.1"/>
    </source>
</evidence>
<accession>A0A0F9P5P5</accession>
<sequence>MSDFEVFSLDTETSGLDPELHQLLSIGMVHYGSGAELHYNIRHTEIVAQAEAMRVNGIDVGRLDSSDREPLKGVDESLTNFVRGCLPFKGTKAVAMGLNVGSFDMRFIDRYLPRLGHLLGYQCIDLNALFFSKVLEGQVSSFSTLKSGLGAKAEEWAKSKNPGLTKHHALFDCYMNCYMLASFTGAPKWMEE</sequence>
<dbReference type="Gene3D" id="3.30.420.10">
    <property type="entry name" value="Ribonuclease H-like superfamily/Ribonuclease H"/>
    <property type="match status" value="1"/>
</dbReference>